<dbReference type="Pfam" id="PF13508">
    <property type="entry name" value="Acetyltransf_7"/>
    <property type="match status" value="1"/>
</dbReference>
<dbReference type="SUPFAM" id="SSF55729">
    <property type="entry name" value="Acyl-CoA N-acyltransferases (Nat)"/>
    <property type="match status" value="1"/>
</dbReference>
<dbReference type="PANTHER" id="PTHR42791">
    <property type="entry name" value="GNAT FAMILY ACETYLTRANSFERASE"/>
    <property type="match status" value="1"/>
</dbReference>
<sequence>MANVQSVTLTTNNGPCNAAIDQALAGLELKKQRSLLPEKWSDYVRTVNLSEHVEVGRSIAQAFATDELAHYLLDSDDMIGLSDEARWKLHVDMMKYIVAAHCISGLVTTIGPDYEGVALWAPPGSNTDDWLTVLRSGAWRLYYQLTAGGRYRYFTELLPLLHHTMHEVMGERDNDCYYLVYIGTKPSGQRRGYARKLIEAMALKADAENRAMYLESSSDKNTAYYRKFGFEHKKDIHLGDPNSSNSSSSTGKSVRLAIMVREPQTLSGKNIPIKLGAGFRGLQ</sequence>
<dbReference type="EMBL" id="JAGPXC010000001">
    <property type="protein sequence ID" value="KAH6659364.1"/>
    <property type="molecule type" value="Genomic_DNA"/>
</dbReference>
<dbReference type="InterPro" id="IPR016181">
    <property type="entry name" value="Acyl_CoA_acyltransferase"/>
</dbReference>
<proteinExistence type="predicted"/>
<evidence type="ECO:0000313" key="2">
    <source>
        <dbReference type="EMBL" id="KAH6659364.1"/>
    </source>
</evidence>
<dbReference type="Proteomes" id="UP000758603">
    <property type="component" value="Unassembled WGS sequence"/>
</dbReference>
<organism evidence="2 3">
    <name type="scientific">Truncatella angustata</name>
    <dbReference type="NCBI Taxonomy" id="152316"/>
    <lineage>
        <taxon>Eukaryota</taxon>
        <taxon>Fungi</taxon>
        <taxon>Dikarya</taxon>
        <taxon>Ascomycota</taxon>
        <taxon>Pezizomycotina</taxon>
        <taxon>Sordariomycetes</taxon>
        <taxon>Xylariomycetidae</taxon>
        <taxon>Amphisphaeriales</taxon>
        <taxon>Sporocadaceae</taxon>
        <taxon>Truncatella</taxon>
    </lineage>
</organism>
<protein>
    <recommendedName>
        <fullName evidence="1">N-acetyltransferase domain-containing protein</fullName>
    </recommendedName>
</protein>
<reference evidence="2" key="1">
    <citation type="journal article" date="2021" name="Nat. Commun.">
        <title>Genetic determinants of endophytism in the Arabidopsis root mycobiome.</title>
        <authorList>
            <person name="Mesny F."/>
            <person name="Miyauchi S."/>
            <person name="Thiergart T."/>
            <person name="Pickel B."/>
            <person name="Atanasova L."/>
            <person name="Karlsson M."/>
            <person name="Huettel B."/>
            <person name="Barry K.W."/>
            <person name="Haridas S."/>
            <person name="Chen C."/>
            <person name="Bauer D."/>
            <person name="Andreopoulos W."/>
            <person name="Pangilinan J."/>
            <person name="LaButti K."/>
            <person name="Riley R."/>
            <person name="Lipzen A."/>
            <person name="Clum A."/>
            <person name="Drula E."/>
            <person name="Henrissat B."/>
            <person name="Kohler A."/>
            <person name="Grigoriev I.V."/>
            <person name="Martin F.M."/>
            <person name="Hacquard S."/>
        </authorList>
    </citation>
    <scope>NUCLEOTIDE SEQUENCE</scope>
    <source>
        <strain evidence="2">MPI-SDFR-AT-0073</strain>
    </source>
</reference>
<name>A0A9P8UUG4_9PEZI</name>
<evidence type="ECO:0000259" key="1">
    <source>
        <dbReference type="PROSITE" id="PS51186"/>
    </source>
</evidence>
<dbReference type="Gene3D" id="3.40.630.30">
    <property type="match status" value="1"/>
</dbReference>
<dbReference type="AlphaFoldDB" id="A0A9P8UUG4"/>
<dbReference type="CDD" id="cd04301">
    <property type="entry name" value="NAT_SF"/>
    <property type="match status" value="1"/>
</dbReference>
<dbReference type="PANTHER" id="PTHR42791:SF1">
    <property type="entry name" value="N-ACETYLTRANSFERASE DOMAIN-CONTAINING PROTEIN"/>
    <property type="match status" value="1"/>
</dbReference>
<dbReference type="InterPro" id="IPR052523">
    <property type="entry name" value="Trichothecene_AcTrans"/>
</dbReference>
<dbReference type="PROSITE" id="PS51186">
    <property type="entry name" value="GNAT"/>
    <property type="match status" value="1"/>
</dbReference>
<accession>A0A9P8UUG4</accession>
<dbReference type="RefSeq" id="XP_045963495.1">
    <property type="nucleotide sequence ID" value="XM_046094935.1"/>
</dbReference>
<feature type="domain" description="N-acetyltransferase" evidence="1">
    <location>
        <begin position="168"/>
        <end position="261"/>
    </location>
</feature>
<dbReference type="GO" id="GO:0016747">
    <property type="term" value="F:acyltransferase activity, transferring groups other than amino-acyl groups"/>
    <property type="evidence" value="ECO:0007669"/>
    <property type="project" value="InterPro"/>
</dbReference>
<gene>
    <name evidence="2" type="ORF">BKA67DRAFT_11945</name>
</gene>
<keyword evidence="3" id="KW-1185">Reference proteome</keyword>
<dbReference type="GeneID" id="70123828"/>
<dbReference type="InterPro" id="IPR000182">
    <property type="entry name" value="GNAT_dom"/>
</dbReference>
<evidence type="ECO:0000313" key="3">
    <source>
        <dbReference type="Proteomes" id="UP000758603"/>
    </source>
</evidence>
<comment type="caution">
    <text evidence="2">The sequence shown here is derived from an EMBL/GenBank/DDBJ whole genome shotgun (WGS) entry which is preliminary data.</text>
</comment>
<dbReference type="OrthoDB" id="544277at2759"/>